<dbReference type="HOGENOM" id="CLU_041440_0_0_1"/>
<reference evidence="4" key="2">
    <citation type="submission" date="2010-03" db="EMBL/GenBank/DDBJ databases">
        <title>The genome sequence of Coccidioides posadasii strain Silveira.</title>
        <authorList>
            <consortium name="The Broad Institute Genome Sequencing Center for Infectious Disease"/>
            <person name="Neafsey D."/>
            <person name="Orbach M."/>
            <person name="Henn M.R."/>
            <person name="Cole G.T."/>
            <person name="Galgiani J."/>
            <person name="Gardner M.J."/>
            <person name="Kirkland T.N."/>
            <person name="Taylor J.W."/>
            <person name="Young S.K."/>
            <person name="Zeng Q."/>
            <person name="Koehrsen M."/>
            <person name="Alvarado L."/>
            <person name="Berlin A."/>
            <person name="Borenstein D."/>
            <person name="Chapman S.B."/>
            <person name="Chen Z."/>
            <person name="Engels R."/>
            <person name="Freedman E."/>
            <person name="Gellesch M."/>
            <person name="Goldberg J."/>
            <person name="Griggs A."/>
            <person name="Gujja S."/>
            <person name="Heilman E."/>
            <person name="Heiman D."/>
            <person name="Howarth C."/>
            <person name="Jen D."/>
            <person name="Larson L."/>
            <person name="Mehta T."/>
            <person name="Neiman D."/>
            <person name="Park D."/>
            <person name="Pearson M."/>
            <person name="Richards J."/>
            <person name="Roberts A."/>
            <person name="Saif S."/>
            <person name="Shea T."/>
            <person name="Shenoy N."/>
            <person name="Sisk P."/>
            <person name="Stolte C."/>
            <person name="Sykes S."/>
            <person name="Walk T."/>
            <person name="White J."/>
            <person name="Yandava C."/>
            <person name="Haas B."/>
            <person name="Nusbaum C."/>
            <person name="Birren B."/>
        </authorList>
    </citation>
    <scope>NUCLEOTIDE SEQUENCE [LARGE SCALE GENOMIC DNA]</scope>
    <source>
        <strain evidence="4">RMSCC 757 / Silveira</strain>
    </source>
</reference>
<organism evidence="4">
    <name type="scientific">Coccidioides posadasii (strain RMSCC 757 / Silveira)</name>
    <name type="common">Valley fever fungus</name>
    <dbReference type="NCBI Taxonomy" id="443226"/>
    <lineage>
        <taxon>Eukaryota</taxon>
        <taxon>Fungi</taxon>
        <taxon>Dikarya</taxon>
        <taxon>Ascomycota</taxon>
        <taxon>Pezizomycotina</taxon>
        <taxon>Eurotiomycetes</taxon>
        <taxon>Eurotiomycetidae</taxon>
        <taxon>Onygenales</taxon>
        <taxon>Onygenaceae</taxon>
        <taxon>Coccidioides</taxon>
    </lineage>
</organism>
<dbReference type="VEuPathDB" id="FungiDB:CPSG_06119"/>
<feature type="compositionally biased region" description="Basic and acidic residues" evidence="2">
    <location>
        <begin position="1"/>
        <end position="17"/>
    </location>
</feature>
<name>E9D8G7_COCPS</name>
<evidence type="ECO:0000256" key="2">
    <source>
        <dbReference type="SAM" id="MobiDB-lite"/>
    </source>
</evidence>
<feature type="region of interest" description="Disordered" evidence="2">
    <location>
        <begin position="94"/>
        <end position="121"/>
    </location>
</feature>
<keyword evidence="4" id="KW-1185">Reference proteome</keyword>
<dbReference type="EMBL" id="GL636494">
    <property type="protein sequence ID" value="EFW17676.1"/>
    <property type="molecule type" value="Genomic_DNA"/>
</dbReference>
<evidence type="ECO:0000256" key="1">
    <source>
        <dbReference type="SAM" id="Coils"/>
    </source>
</evidence>
<reference evidence="4" key="1">
    <citation type="journal article" date="2010" name="Genome Res.">
        <title>Population genomic sequencing of Coccidioides fungi reveals recent hybridization and transposon control.</title>
        <authorList>
            <person name="Neafsey D.E."/>
            <person name="Barker B.M."/>
            <person name="Sharpton T.J."/>
            <person name="Stajich J.E."/>
            <person name="Park D.J."/>
            <person name="Whiston E."/>
            <person name="Hung C.-Y."/>
            <person name="McMahan C."/>
            <person name="White J."/>
            <person name="Sykes S."/>
            <person name="Heiman D."/>
            <person name="Young S."/>
            <person name="Zeng Q."/>
            <person name="Abouelleil A."/>
            <person name="Aftuck L."/>
            <person name="Bessette D."/>
            <person name="Brown A."/>
            <person name="FitzGerald M."/>
            <person name="Lui A."/>
            <person name="Macdonald J.P."/>
            <person name="Priest M."/>
            <person name="Orbach M.J."/>
            <person name="Galgiani J.N."/>
            <person name="Kirkland T.N."/>
            <person name="Cole G.T."/>
            <person name="Birren B.W."/>
            <person name="Henn M.R."/>
            <person name="Taylor J.W."/>
            <person name="Rounsley S.D."/>
        </authorList>
    </citation>
    <scope>NUCLEOTIDE SEQUENCE [LARGE SCALE GENOMIC DNA]</scope>
    <source>
        <strain evidence="4">RMSCC 757 / Silveira</strain>
    </source>
</reference>
<dbReference type="OrthoDB" id="10290514at2759"/>
<proteinExistence type="predicted"/>
<feature type="coiled-coil region" evidence="1">
    <location>
        <begin position="57"/>
        <end position="91"/>
    </location>
</feature>
<keyword evidence="1" id="KW-0175">Coiled coil</keyword>
<protein>
    <submittedName>
        <fullName evidence="3">Uncharacterized protein</fullName>
    </submittedName>
</protein>
<dbReference type="AlphaFoldDB" id="E9D8G7"/>
<feature type="compositionally biased region" description="Acidic residues" evidence="2">
    <location>
        <begin position="105"/>
        <end position="121"/>
    </location>
</feature>
<dbReference type="STRING" id="443226.E9D8G7"/>
<dbReference type="eggNOG" id="ENOG502RMUA">
    <property type="taxonomic scope" value="Eukaryota"/>
</dbReference>
<dbReference type="OMA" id="IRMTPQS"/>
<dbReference type="Proteomes" id="UP000002497">
    <property type="component" value="Unassembled WGS sequence"/>
</dbReference>
<evidence type="ECO:0000313" key="4">
    <source>
        <dbReference type="Proteomes" id="UP000002497"/>
    </source>
</evidence>
<sequence length="353" mass="41295">MVNRTGEPEHRTPDREAPTNLPTPQTKLRQSDRLRRNPPIKQEPREENELQMLRRMMLNQQEMMQRQQESMQRQQETVQQLAQQVNLLSGQASTANTPATVQENPEQEAQQEEEDREIDSEDELEEFVGNLIDTNTRTGRAITQFMKITKTVRKPMTLAGASNYLAWSKAILKVARQVDTEKIILERQETSPRPETSKISQYWNVQNKWLHGLIDSTISAQAREHFEESDSLSAYKLWEAVRTAFQERPEIQRESLFTELIRMTPQSAGSERNYIMRFLAIRVECERLGFKIHDYILHDILKANITPRWREFIQNRFDMACQSGANLPEKDLEGLLKDILHRIPKKDQKKRGS</sequence>
<evidence type="ECO:0000313" key="3">
    <source>
        <dbReference type="EMBL" id="EFW17676.1"/>
    </source>
</evidence>
<accession>E9D8G7</accession>
<feature type="region of interest" description="Disordered" evidence="2">
    <location>
        <begin position="1"/>
        <end position="49"/>
    </location>
</feature>
<gene>
    <name evidence="3" type="ORF">CPSG_06119</name>
</gene>